<keyword evidence="2" id="KW-1185">Reference proteome</keyword>
<reference evidence="1" key="1">
    <citation type="submission" date="2023-10" db="EMBL/GenBank/DDBJ databases">
        <authorList>
            <person name="Chen Y."/>
            <person name="Shah S."/>
            <person name="Dougan E. K."/>
            <person name="Thang M."/>
            <person name="Chan C."/>
        </authorList>
    </citation>
    <scope>NUCLEOTIDE SEQUENCE [LARGE SCALE GENOMIC DNA]</scope>
</reference>
<name>A0ABN9VR67_9DINO</name>
<dbReference type="Proteomes" id="UP001189429">
    <property type="component" value="Unassembled WGS sequence"/>
</dbReference>
<comment type="caution">
    <text evidence="1">The sequence shown here is derived from an EMBL/GenBank/DDBJ whole genome shotgun (WGS) entry which is preliminary data.</text>
</comment>
<gene>
    <name evidence="1" type="ORF">PCOR1329_LOCUS60421</name>
</gene>
<proteinExistence type="predicted"/>
<evidence type="ECO:0000313" key="2">
    <source>
        <dbReference type="Proteomes" id="UP001189429"/>
    </source>
</evidence>
<feature type="non-terminal residue" evidence="1">
    <location>
        <position position="82"/>
    </location>
</feature>
<protein>
    <submittedName>
        <fullName evidence="1">Uncharacterized protein</fullName>
    </submittedName>
</protein>
<accession>A0ABN9VR67</accession>
<dbReference type="EMBL" id="CAUYUJ010017567">
    <property type="protein sequence ID" value="CAK0875855.1"/>
    <property type="molecule type" value="Genomic_DNA"/>
</dbReference>
<organism evidence="1 2">
    <name type="scientific">Prorocentrum cordatum</name>
    <dbReference type="NCBI Taxonomy" id="2364126"/>
    <lineage>
        <taxon>Eukaryota</taxon>
        <taxon>Sar</taxon>
        <taxon>Alveolata</taxon>
        <taxon>Dinophyceae</taxon>
        <taxon>Prorocentrales</taxon>
        <taxon>Prorocentraceae</taxon>
        <taxon>Prorocentrum</taxon>
    </lineage>
</organism>
<evidence type="ECO:0000313" key="1">
    <source>
        <dbReference type="EMBL" id="CAK0875855.1"/>
    </source>
</evidence>
<sequence length="82" mass="9290">MVQEDWSAPWRLRLPSESATVGVRRECTCGSSTSPYSRQRCKYRVPFLFHRPDRLSDVTIASRAHEAVARGTSRPLALEGNK</sequence>